<evidence type="ECO:0000313" key="1">
    <source>
        <dbReference type="EMBL" id="MDR6212468.1"/>
    </source>
</evidence>
<protein>
    <submittedName>
        <fullName evidence="1">ATP-dependent Clp protease adapter protein ClpS</fullName>
    </submittedName>
</protein>
<accession>A0ABU1I7H6</accession>
<keyword evidence="1" id="KW-0645">Protease</keyword>
<gene>
    <name evidence="1" type="ORF">QE399_000157</name>
</gene>
<comment type="caution">
    <text evidence="1">The sequence shown here is derived from an EMBL/GenBank/DDBJ whole genome shotgun (WGS) entry which is preliminary data.</text>
</comment>
<organism evidence="1 2">
    <name type="scientific">Paracidovorax wautersii</name>
    <dbReference type="NCBI Taxonomy" id="1177982"/>
    <lineage>
        <taxon>Bacteria</taxon>
        <taxon>Pseudomonadati</taxon>
        <taxon>Pseudomonadota</taxon>
        <taxon>Betaproteobacteria</taxon>
        <taxon>Burkholderiales</taxon>
        <taxon>Comamonadaceae</taxon>
        <taxon>Paracidovorax</taxon>
    </lineage>
</organism>
<reference evidence="1 2" key="1">
    <citation type="submission" date="2023-08" db="EMBL/GenBank/DDBJ databases">
        <title>Functional and genomic diversity of the sorghum phyllosphere microbiome.</title>
        <authorList>
            <person name="Shade A."/>
        </authorList>
    </citation>
    <scope>NUCLEOTIDE SEQUENCE [LARGE SCALE GENOMIC DNA]</scope>
    <source>
        <strain evidence="1 2">SORGH_AS_0335</strain>
    </source>
</reference>
<dbReference type="Proteomes" id="UP001267710">
    <property type="component" value="Unassembled WGS sequence"/>
</dbReference>
<dbReference type="GO" id="GO:0008233">
    <property type="term" value="F:peptidase activity"/>
    <property type="evidence" value="ECO:0007669"/>
    <property type="project" value="UniProtKB-KW"/>
</dbReference>
<name>A0ABU1I7H6_9BURK</name>
<evidence type="ECO:0000313" key="2">
    <source>
        <dbReference type="Proteomes" id="UP001267710"/>
    </source>
</evidence>
<proteinExistence type="predicted"/>
<keyword evidence="2" id="KW-1185">Reference proteome</keyword>
<dbReference type="EMBL" id="JAVIZX010000001">
    <property type="protein sequence ID" value="MDR6212468.1"/>
    <property type="molecule type" value="Genomic_DNA"/>
</dbReference>
<dbReference type="GO" id="GO:0006508">
    <property type="term" value="P:proteolysis"/>
    <property type="evidence" value="ECO:0007669"/>
    <property type="project" value="UniProtKB-KW"/>
</dbReference>
<keyword evidence="1" id="KW-0378">Hydrolase</keyword>
<dbReference type="RefSeq" id="WP_309825415.1">
    <property type="nucleotide sequence ID" value="NZ_JAVIZX010000001.1"/>
</dbReference>
<sequence length="92" mass="10123">MSLLIKVPPHLRFDHLRIALTSDGVQFDATVIEALCDANRLEAAAVMSDTHKLVGLIVAWYTQDRAEGGLRRLEVERLVCGTGATVDQFNVC</sequence>